<proteinExistence type="predicted"/>
<keyword evidence="3" id="KW-1185">Reference proteome</keyword>
<organism evidence="2 3">
    <name type="scientific">Puccinia striiformis f. sp. tritici PST-78</name>
    <dbReference type="NCBI Taxonomy" id="1165861"/>
    <lineage>
        <taxon>Eukaryota</taxon>
        <taxon>Fungi</taxon>
        <taxon>Dikarya</taxon>
        <taxon>Basidiomycota</taxon>
        <taxon>Pucciniomycotina</taxon>
        <taxon>Pucciniomycetes</taxon>
        <taxon>Pucciniales</taxon>
        <taxon>Pucciniaceae</taxon>
        <taxon>Puccinia</taxon>
    </lineage>
</organism>
<evidence type="ECO:0000256" key="1">
    <source>
        <dbReference type="SAM" id="MobiDB-lite"/>
    </source>
</evidence>
<reference evidence="3" key="1">
    <citation type="submission" date="2014-03" db="EMBL/GenBank/DDBJ databases">
        <title>The Genome Sequence of Puccinia striiformis f. sp. tritici PST-78.</title>
        <authorList>
            <consortium name="The Broad Institute Genome Sequencing Platform"/>
            <person name="Cuomo C."/>
            <person name="Hulbert S."/>
            <person name="Chen X."/>
            <person name="Walker B."/>
            <person name="Young S.K."/>
            <person name="Zeng Q."/>
            <person name="Gargeya S."/>
            <person name="Fitzgerald M."/>
            <person name="Haas B."/>
            <person name="Abouelleil A."/>
            <person name="Alvarado L."/>
            <person name="Arachchi H.M."/>
            <person name="Berlin A.M."/>
            <person name="Chapman S.B."/>
            <person name="Goldberg J."/>
            <person name="Griggs A."/>
            <person name="Gujja S."/>
            <person name="Hansen M."/>
            <person name="Howarth C."/>
            <person name="Imamovic A."/>
            <person name="Larimer J."/>
            <person name="McCowan C."/>
            <person name="Montmayeur A."/>
            <person name="Murphy C."/>
            <person name="Neiman D."/>
            <person name="Pearson M."/>
            <person name="Priest M."/>
            <person name="Roberts A."/>
            <person name="Saif S."/>
            <person name="Shea T."/>
            <person name="Sisk P."/>
            <person name="Sykes S."/>
            <person name="Wortman J."/>
            <person name="Nusbaum C."/>
            <person name="Birren B."/>
        </authorList>
    </citation>
    <scope>NUCLEOTIDE SEQUENCE [LARGE SCALE GENOMIC DNA]</scope>
    <source>
        <strain evidence="3">race PST-78</strain>
    </source>
</reference>
<dbReference type="EMBL" id="AJIL01004844">
    <property type="protein sequence ID" value="KNE87581.1"/>
    <property type="molecule type" value="Genomic_DNA"/>
</dbReference>
<feature type="non-terminal residue" evidence="2">
    <location>
        <position position="172"/>
    </location>
</feature>
<name>A0A0L0UKR7_9BASI</name>
<dbReference type="Proteomes" id="UP000054564">
    <property type="component" value="Unassembled WGS sequence"/>
</dbReference>
<comment type="caution">
    <text evidence="2">The sequence shown here is derived from an EMBL/GenBank/DDBJ whole genome shotgun (WGS) entry which is preliminary data.</text>
</comment>
<feature type="compositionally biased region" description="Basic residues" evidence="1">
    <location>
        <begin position="103"/>
        <end position="115"/>
    </location>
</feature>
<evidence type="ECO:0000313" key="3">
    <source>
        <dbReference type="Proteomes" id="UP000054564"/>
    </source>
</evidence>
<feature type="compositionally biased region" description="Polar residues" evidence="1">
    <location>
        <begin position="76"/>
        <end position="97"/>
    </location>
</feature>
<feature type="region of interest" description="Disordered" evidence="1">
    <location>
        <begin position="27"/>
        <end position="117"/>
    </location>
</feature>
<gene>
    <name evidence="2" type="ORF">PSTG_19033</name>
</gene>
<dbReference type="AlphaFoldDB" id="A0A0L0UKR7"/>
<protein>
    <submittedName>
        <fullName evidence="2">Uncharacterized protein</fullName>
    </submittedName>
</protein>
<sequence length="172" mass="19230">MQPPKRTINKEIRDIVSEMRVLYTQVRSTLEDKRGTTDTSAQTSPIFKVQHGKDKRKPNGDRGRMEQPAAKKQRGTAEQDTGVTVPSNEGNAGTWNTVERKRQLPKKARAPKPKSHALIISKTGDASYSDILKKVKEDKDLREVGDCVQKIRRTAKGDMLLTFSKDSNANLG</sequence>
<evidence type="ECO:0000313" key="2">
    <source>
        <dbReference type="EMBL" id="KNE87581.1"/>
    </source>
</evidence>
<accession>A0A0L0UKR7</accession>